<dbReference type="PROSITE" id="PS51782">
    <property type="entry name" value="LYSM"/>
    <property type="match status" value="1"/>
</dbReference>
<accession>A0A365L140</accession>
<dbReference type="Gene3D" id="3.10.350.10">
    <property type="entry name" value="LysM domain"/>
    <property type="match status" value="1"/>
</dbReference>
<dbReference type="InterPro" id="IPR036779">
    <property type="entry name" value="LysM_dom_sf"/>
</dbReference>
<proteinExistence type="predicted"/>
<dbReference type="SMART" id="SM00257">
    <property type="entry name" value="LysM"/>
    <property type="match status" value="1"/>
</dbReference>
<dbReference type="EMBL" id="QLZR01000002">
    <property type="protein sequence ID" value="RAZ79160.1"/>
    <property type="molecule type" value="Genomic_DNA"/>
</dbReference>
<dbReference type="Pfam" id="PF01476">
    <property type="entry name" value="LysM"/>
    <property type="match status" value="1"/>
</dbReference>
<evidence type="ECO:0000313" key="2">
    <source>
        <dbReference type="EMBL" id="RAZ79160.1"/>
    </source>
</evidence>
<dbReference type="CDD" id="cd00118">
    <property type="entry name" value="LysM"/>
    <property type="match status" value="1"/>
</dbReference>
<keyword evidence="3" id="KW-1185">Reference proteome</keyword>
<dbReference type="Proteomes" id="UP000251002">
    <property type="component" value="Unassembled WGS sequence"/>
</dbReference>
<sequence>MAYIRRNSFVFLFFTLVLILSFYSALSHNSEEAHMVQLKIEQGDTLWTLADEYSGNIPHHEWIDEIMKENKLAAPVITAGQTLKIPDEQLNFFPDDNLKLASDSE</sequence>
<dbReference type="AlphaFoldDB" id="A0A365L140"/>
<evidence type="ECO:0000313" key="3">
    <source>
        <dbReference type="Proteomes" id="UP000251002"/>
    </source>
</evidence>
<evidence type="ECO:0000259" key="1">
    <source>
        <dbReference type="PROSITE" id="PS51782"/>
    </source>
</evidence>
<gene>
    <name evidence="2" type="ORF">DP120_05955</name>
</gene>
<feature type="domain" description="LysM" evidence="1">
    <location>
        <begin position="36"/>
        <end position="85"/>
    </location>
</feature>
<dbReference type="RefSeq" id="WP_112222745.1">
    <property type="nucleotide sequence ID" value="NZ_CP047673.1"/>
</dbReference>
<dbReference type="InterPro" id="IPR018392">
    <property type="entry name" value="LysM"/>
</dbReference>
<organism evidence="2 3">
    <name type="scientific">Planococcus halotolerans</name>
    <dbReference type="NCBI Taxonomy" id="2233542"/>
    <lineage>
        <taxon>Bacteria</taxon>
        <taxon>Bacillati</taxon>
        <taxon>Bacillota</taxon>
        <taxon>Bacilli</taxon>
        <taxon>Bacillales</taxon>
        <taxon>Caryophanaceae</taxon>
        <taxon>Planococcus</taxon>
    </lineage>
</organism>
<protein>
    <recommendedName>
        <fullName evidence="1">LysM domain-containing protein</fullName>
    </recommendedName>
</protein>
<reference evidence="2 3" key="1">
    <citation type="submission" date="2018-06" db="EMBL/GenBank/DDBJ databases">
        <title>The draft genome sequences of strains SCU63 and S1.</title>
        <authorList>
            <person name="Gan L."/>
        </authorList>
    </citation>
    <scope>NUCLEOTIDE SEQUENCE [LARGE SCALE GENOMIC DNA]</scope>
    <source>
        <strain evidence="2 3">SCU63</strain>
    </source>
</reference>
<dbReference type="SUPFAM" id="SSF54106">
    <property type="entry name" value="LysM domain"/>
    <property type="match status" value="1"/>
</dbReference>
<name>A0A365L140_9BACL</name>
<comment type="caution">
    <text evidence="2">The sequence shown here is derived from an EMBL/GenBank/DDBJ whole genome shotgun (WGS) entry which is preliminary data.</text>
</comment>